<reference evidence="2" key="1">
    <citation type="submission" date="2021-06" db="EMBL/GenBank/DDBJ databases">
        <authorList>
            <person name="Hodson N. C."/>
            <person name="Mongue J. A."/>
            <person name="Jaron S. K."/>
        </authorList>
    </citation>
    <scope>NUCLEOTIDE SEQUENCE</scope>
</reference>
<gene>
    <name evidence="2" type="ORF">AFUS01_LOCUS32688</name>
</gene>
<dbReference type="AlphaFoldDB" id="A0A8J2KWN2"/>
<proteinExistence type="predicted"/>
<dbReference type="Proteomes" id="UP000708208">
    <property type="component" value="Unassembled WGS sequence"/>
</dbReference>
<evidence type="ECO:0000256" key="1">
    <source>
        <dbReference type="SAM" id="MobiDB-lite"/>
    </source>
</evidence>
<name>A0A8J2KWN2_9HEXA</name>
<dbReference type="EMBL" id="CAJVCH010526269">
    <property type="protein sequence ID" value="CAG7822413.1"/>
    <property type="molecule type" value="Genomic_DNA"/>
</dbReference>
<accession>A0A8J2KWN2</accession>
<protein>
    <submittedName>
        <fullName evidence="2">Uncharacterized protein</fullName>
    </submittedName>
</protein>
<organism evidence="2 3">
    <name type="scientific">Allacma fusca</name>
    <dbReference type="NCBI Taxonomy" id="39272"/>
    <lineage>
        <taxon>Eukaryota</taxon>
        <taxon>Metazoa</taxon>
        <taxon>Ecdysozoa</taxon>
        <taxon>Arthropoda</taxon>
        <taxon>Hexapoda</taxon>
        <taxon>Collembola</taxon>
        <taxon>Symphypleona</taxon>
        <taxon>Sminthuridae</taxon>
        <taxon>Allacma</taxon>
    </lineage>
</organism>
<feature type="non-terminal residue" evidence="2">
    <location>
        <position position="25"/>
    </location>
</feature>
<feature type="region of interest" description="Disordered" evidence="1">
    <location>
        <begin position="1"/>
        <end position="25"/>
    </location>
</feature>
<sequence>MDRKQKGKSSENNDRNAERNLAELF</sequence>
<comment type="caution">
    <text evidence="2">The sequence shown here is derived from an EMBL/GenBank/DDBJ whole genome shotgun (WGS) entry which is preliminary data.</text>
</comment>
<keyword evidence="3" id="KW-1185">Reference proteome</keyword>
<evidence type="ECO:0000313" key="2">
    <source>
        <dbReference type="EMBL" id="CAG7822413.1"/>
    </source>
</evidence>
<evidence type="ECO:0000313" key="3">
    <source>
        <dbReference type="Proteomes" id="UP000708208"/>
    </source>
</evidence>